<dbReference type="InterPro" id="IPR002110">
    <property type="entry name" value="Ankyrin_rpt"/>
</dbReference>
<dbReference type="SUPFAM" id="SSF48403">
    <property type="entry name" value="Ankyrin repeat"/>
    <property type="match status" value="1"/>
</dbReference>
<sequence length="203" mass="22721">MTSRDQQGFAHSLSTSLELFYRNKVNLMMYDPNRPKGLFIYHDGLVSHVCAVNLNDGTTALHQAVRSADTPTILTLLLDADPAVLNMQDDTGETVLHTACRFNRKKCVELILAQPDLDLNIRTKDGFLPEELTSSKAIRKMVERARALVVVPNKRKDSSFLREQSVADSENSSSIVGSTVNFEKLHDRYEALKNAGDEETQQL</sequence>
<dbReference type="AlphaFoldDB" id="A0AAV2IEY4"/>
<reference evidence="3 4" key="1">
    <citation type="submission" date="2024-04" db="EMBL/GenBank/DDBJ databases">
        <authorList>
            <consortium name="Genoscope - CEA"/>
            <person name="William W."/>
        </authorList>
    </citation>
    <scope>NUCLEOTIDE SEQUENCE [LARGE SCALE GENOMIC DNA]</scope>
</reference>
<gene>
    <name evidence="3" type="ORF">GSLYS_00018752001</name>
</gene>
<accession>A0AAV2IEY4</accession>
<evidence type="ECO:0000256" key="1">
    <source>
        <dbReference type="ARBA" id="ARBA00022737"/>
    </source>
</evidence>
<comment type="caution">
    <text evidence="3">The sequence shown here is derived from an EMBL/GenBank/DDBJ whole genome shotgun (WGS) entry which is preliminary data.</text>
</comment>
<dbReference type="Proteomes" id="UP001497497">
    <property type="component" value="Unassembled WGS sequence"/>
</dbReference>
<evidence type="ECO:0000256" key="2">
    <source>
        <dbReference type="ARBA" id="ARBA00023043"/>
    </source>
</evidence>
<keyword evidence="4" id="KW-1185">Reference proteome</keyword>
<dbReference type="Pfam" id="PF12796">
    <property type="entry name" value="Ank_2"/>
    <property type="match status" value="1"/>
</dbReference>
<dbReference type="PANTHER" id="PTHR24198">
    <property type="entry name" value="ANKYRIN REPEAT AND PROTEIN KINASE DOMAIN-CONTAINING PROTEIN"/>
    <property type="match status" value="1"/>
</dbReference>
<dbReference type="InterPro" id="IPR036770">
    <property type="entry name" value="Ankyrin_rpt-contain_sf"/>
</dbReference>
<evidence type="ECO:0000313" key="4">
    <source>
        <dbReference type="Proteomes" id="UP001497497"/>
    </source>
</evidence>
<dbReference type="PANTHER" id="PTHR24198:SF165">
    <property type="entry name" value="ANKYRIN REPEAT-CONTAINING PROTEIN-RELATED"/>
    <property type="match status" value="1"/>
</dbReference>
<organism evidence="3 4">
    <name type="scientific">Lymnaea stagnalis</name>
    <name type="common">Great pond snail</name>
    <name type="synonym">Helix stagnalis</name>
    <dbReference type="NCBI Taxonomy" id="6523"/>
    <lineage>
        <taxon>Eukaryota</taxon>
        <taxon>Metazoa</taxon>
        <taxon>Spiralia</taxon>
        <taxon>Lophotrochozoa</taxon>
        <taxon>Mollusca</taxon>
        <taxon>Gastropoda</taxon>
        <taxon>Heterobranchia</taxon>
        <taxon>Euthyneura</taxon>
        <taxon>Panpulmonata</taxon>
        <taxon>Hygrophila</taxon>
        <taxon>Lymnaeoidea</taxon>
        <taxon>Lymnaeidae</taxon>
        <taxon>Lymnaea</taxon>
    </lineage>
</organism>
<protein>
    <submittedName>
        <fullName evidence="3">Uncharacterized protein</fullName>
    </submittedName>
</protein>
<dbReference type="EMBL" id="CAXITT010000693">
    <property type="protein sequence ID" value="CAL1545269.1"/>
    <property type="molecule type" value="Genomic_DNA"/>
</dbReference>
<keyword evidence="1" id="KW-0677">Repeat</keyword>
<evidence type="ECO:0000313" key="3">
    <source>
        <dbReference type="EMBL" id="CAL1545269.1"/>
    </source>
</evidence>
<keyword evidence="2" id="KW-0040">ANK repeat</keyword>
<proteinExistence type="predicted"/>
<dbReference type="Gene3D" id="1.25.40.20">
    <property type="entry name" value="Ankyrin repeat-containing domain"/>
    <property type="match status" value="1"/>
</dbReference>
<name>A0AAV2IEY4_LYMST</name>
<dbReference type="SMART" id="SM00248">
    <property type="entry name" value="ANK"/>
    <property type="match status" value="2"/>
</dbReference>